<reference evidence="4 5" key="1">
    <citation type="submission" date="2018-06" db="EMBL/GenBank/DDBJ databases">
        <title>Genomic Encyclopedia of Type Strains, Phase III (KMG-III): the genomes of soil and plant-associated and newly described type strains.</title>
        <authorList>
            <person name="Whitman W."/>
        </authorList>
    </citation>
    <scope>NUCLEOTIDE SEQUENCE [LARGE SCALE GENOMIC DNA]</scope>
    <source>
        <strain evidence="4 5">CGMCC 1.8979</strain>
    </source>
</reference>
<dbReference type="PROSITE" id="PS50111">
    <property type="entry name" value="CHEMOTAXIS_TRANSDUC_2"/>
    <property type="match status" value="1"/>
</dbReference>
<dbReference type="RefSeq" id="WP_181502971.1">
    <property type="nucleotide sequence ID" value="NZ_QLMH01000026.1"/>
</dbReference>
<dbReference type="PANTHER" id="PTHR32089:SF112">
    <property type="entry name" value="LYSOZYME-LIKE PROTEIN-RELATED"/>
    <property type="match status" value="1"/>
</dbReference>
<dbReference type="Pfam" id="PF00015">
    <property type="entry name" value="MCPsignal"/>
    <property type="match status" value="1"/>
</dbReference>
<gene>
    <name evidence="4" type="ORF">B0I26_1263</name>
</gene>
<dbReference type="SMART" id="SM00283">
    <property type="entry name" value="MA"/>
    <property type="match status" value="1"/>
</dbReference>
<name>A0A327Y2R8_9BACL</name>
<keyword evidence="5" id="KW-1185">Reference proteome</keyword>
<dbReference type="SUPFAM" id="SSF58104">
    <property type="entry name" value="Methyl-accepting chemotaxis protein (MCP) signaling domain"/>
    <property type="match status" value="1"/>
</dbReference>
<dbReference type="GO" id="GO:0016020">
    <property type="term" value="C:membrane"/>
    <property type="evidence" value="ECO:0007669"/>
    <property type="project" value="InterPro"/>
</dbReference>
<evidence type="ECO:0000256" key="2">
    <source>
        <dbReference type="PROSITE-ProRule" id="PRU00284"/>
    </source>
</evidence>
<dbReference type="AlphaFoldDB" id="A0A327Y2R8"/>
<evidence type="ECO:0000259" key="3">
    <source>
        <dbReference type="PROSITE" id="PS50111"/>
    </source>
</evidence>
<dbReference type="Gene3D" id="1.10.287.950">
    <property type="entry name" value="Methyl-accepting chemotaxis protein"/>
    <property type="match status" value="1"/>
</dbReference>
<dbReference type="Proteomes" id="UP000248555">
    <property type="component" value="Unassembled WGS sequence"/>
</dbReference>
<sequence>MDILQKEENVLIPLLGNHFRILVVNEFLEVQYSKDFHSEIDLPEIGFKLPGRTNSATAIREKRVVSDTLPKEVMGTEVRTIAVPFEDGSGAITIAFNAKEEHEVVYAVEQMLAATEEITASSQSIYEHAIEMRERFNEMSNQADNGVIISQQLQEIYQQVKSISEHLKLISLNALIEAAHADRHGYGFSVVAKEVRNLAEQAVEHMRRVKQISDIMSSHSSDMVQTLETLKEYVESQTCASKDISASIETVTENTKQLFEQASKLLRIDERNGNNINVFLI</sequence>
<feature type="domain" description="Methyl-accepting transducer" evidence="3">
    <location>
        <begin position="150"/>
        <end position="272"/>
    </location>
</feature>
<proteinExistence type="predicted"/>
<organism evidence="4 5">
    <name type="scientific">Paranoxybacillus vitaminiphilus</name>
    <dbReference type="NCBI Taxonomy" id="581036"/>
    <lineage>
        <taxon>Bacteria</taxon>
        <taxon>Bacillati</taxon>
        <taxon>Bacillota</taxon>
        <taxon>Bacilli</taxon>
        <taxon>Bacillales</taxon>
        <taxon>Anoxybacillaceae</taxon>
        <taxon>Paranoxybacillus</taxon>
    </lineage>
</organism>
<protein>
    <submittedName>
        <fullName evidence="4">Methyl-accepting chemotaxis protein (MCP) signaling protein</fullName>
    </submittedName>
</protein>
<dbReference type="GO" id="GO:0007165">
    <property type="term" value="P:signal transduction"/>
    <property type="evidence" value="ECO:0007669"/>
    <property type="project" value="UniProtKB-KW"/>
</dbReference>
<dbReference type="PANTHER" id="PTHR32089">
    <property type="entry name" value="METHYL-ACCEPTING CHEMOTAXIS PROTEIN MCPB"/>
    <property type="match status" value="1"/>
</dbReference>
<dbReference type="EMBL" id="QLMH01000026">
    <property type="protein sequence ID" value="RAK15044.1"/>
    <property type="molecule type" value="Genomic_DNA"/>
</dbReference>
<evidence type="ECO:0000313" key="5">
    <source>
        <dbReference type="Proteomes" id="UP000248555"/>
    </source>
</evidence>
<keyword evidence="1 2" id="KW-0807">Transducer</keyword>
<evidence type="ECO:0000256" key="1">
    <source>
        <dbReference type="ARBA" id="ARBA00023224"/>
    </source>
</evidence>
<dbReference type="InterPro" id="IPR004089">
    <property type="entry name" value="MCPsignal_dom"/>
</dbReference>
<comment type="caution">
    <text evidence="4">The sequence shown here is derived from an EMBL/GenBank/DDBJ whole genome shotgun (WGS) entry which is preliminary data.</text>
</comment>
<evidence type="ECO:0000313" key="4">
    <source>
        <dbReference type="EMBL" id="RAK15044.1"/>
    </source>
</evidence>
<accession>A0A327Y2R8</accession>